<dbReference type="CDD" id="cd06768">
    <property type="entry name" value="PDZ_NHERF-like"/>
    <property type="match status" value="2"/>
</dbReference>
<feature type="domain" description="PDZ" evidence="5">
    <location>
        <begin position="64"/>
        <end position="144"/>
    </location>
</feature>
<dbReference type="Pfam" id="PF09007">
    <property type="entry name" value="EBP50_C"/>
    <property type="match status" value="1"/>
</dbReference>
<dbReference type="InterPro" id="IPR036034">
    <property type="entry name" value="PDZ_sf"/>
</dbReference>
<evidence type="ECO:0000256" key="1">
    <source>
        <dbReference type="ARBA" id="ARBA00004236"/>
    </source>
</evidence>
<keyword evidence="2" id="KW-0472">Membrane</keyword>
<sequence length="571" mass="62730">MNKKARARARAPQVSPRVPGAARVSSSSAGESACTWSCSRLAPRPSPLAPRPYMEAQRDLRPRLCHVVRGKHGYGFHLHGDKSGRGNFAGDVEPGSPAALAGLRAGDRLVAVNGDDVEGGPHREVVRKIGERPHEVYLLVVDSETDDLLKRRQLKCTEAMAVDGLPDLEPPTLSSKENRGEVLEDDHEDDRGREFHRETSIDIHREDDGRLEFNGPTNSDICGEDDHEGQRKDSSEGGATFNGDRPDVEVVRGEPVVHDQEGMVRNFSRGRRDSDAEDQECGEDHADQSVCSVSCQWAHLSRMATLWVLHPRWAILFHGVAGKLHLEADMLSSWETWPSTVFPISQQDDETSRLRPRLCHITKGDSGFGFNLHTEKGKPGQYIRAIDPGLPAERAGLRLEDRLLTVNGTNVLGKKHGEVVALIRDAGDRVEFLVVGTEGAAFFESCRVSPGLEHLSGPLPERVVNGRPKSKVNEDALQTELLPTHSSGKPMLEELEFQACPGPMPVSPGAESSLSETKSPSPTFCTKDFEEVGVVFDLSAAAAKEMIQAKRNNKRAPQMDWGMKNQLFGNF</sequence>
<organism evidence="6 7">
    <name type="scientific">Eptatretus burgeri</name>
    <name type="common">Inshore hagfish</name>
    <dbReference type="NCBI Taxonomy" id="7764"/>
    <lineage>
        <taxon>Eukaryota</taxon>
        <taxon>Metazoa</taxon>
        <taxon>Chordata</taxon>
        <taxon>Craniata</taxon>
        <taxon>Vertebrata</taxon>
        <taxon>Cyclostomata</taxon>
        <taxon>Myxini</taxon>
        <taxon>Myxiniformes</taxon>
        <taxon>Myxinidae</taxon>
        <taxon>Eptatretinae</taxon>
        <taxon>Eptatretus</taxon>
    </lineage>
</organism>
<evidence type="ECO:0000256" key="2">
    <source>
        <dbReference type="ARBA" id="ARBA00022475"/>
    </source>
</evidence>
<dbReference type="GO" id="GO:0005102">
    <property type="term" value="F:signaling receptor binding"/>
    <property type="evidence" value="ECO:0007669"/>
    <property type="project" value="TreeGrafter"/>
</dbReference>
<dbReference type="InterPro" id="IPR001478">
    <property type="entry name" value="PDZ"/>
</dbReference>
<reference evidence="6" key="2">
    <citation type="submission" date="2025-09" db="UniProtKB">
        <authorList>
            <consortium name="Ensembl"/>
        </authorList>
    </citation>
    <scope>IDENTIFICATION</scope>
</reference>
<evidence type="ECO:0000313" key="7">
    <source>
        <dbReference type="Proteomes" id="UP000694388"/>
    </source>
</evidence>
<evidence type="ECO:0000256" key="4">
    <source>
        <dbReference type="SAM" id="MobiDB-lite"/>
    </source>
</evidence>
<feature type="domain" description="PDZ" evidence="5">
    <location>
        <begin position="358"/>
        <end position="438"/>
    </location>
</feature>
<dbReference type="PANTHER" id="PTHR14191">
    <property type="entry name" value="PDZ DOMAIN CONTAINING PROTEIN"/>
    <property type="match status" value="1"/>
</dbReference>
<dbReference type="InterPro" id="IPR015098">
    <property type="entry name" value="EBP50_C"/>
</dbReference>
<feature type="region of interest" description="Disordered" evidence="4">
    <location>
        <begin position="162"/>
        <end position="247"/>
    </location>
</feature>
<dbReference type="SUPFAM" id="SSF50156">
    <property type="entry name" value="PDZ domain-like"/>
    <property type="match status" value="2"/>
</dbReference>
<name>A0A8C4R3D6_EPTBU</name>
<evidence type="ECO:0000259" key="5">
    <source>
        <dbReference type="PROSITE" id="PS50106"/>
    </source>
</evidence>
<dbReference type="GO" id="GO:0043495">
    <property type="term" value="F:protein-membrane adaptor activity"/>
    <property type="evidence" value="ECO:0007669"/>
    <property type="project" value="TreeGrafter"/>
</dbReference>
<dbReference type="GO" id="GO:0016324">
    <property type="term" value="C:apical plasma membrane"/>
    <property type="evidence" value="ECO:0007669"/>
    <property type="project" value="TreeGrafter"/>
</dbReference>
<dbReference type="InterPro" id="IPR041489">
    <property type="entry name" value="PDZ_6"/>
</dbReference>
<keyword evidence="7" id="KW-1185">Reference proteome</keyword>
<evidence type="ECO:0000256" key="3">
    <source>
        <dbReference type="ARBA" id="ARBA00022737"/>
    </source>
</evidence>
<dbReference type="GeneTree" id="ENSGT00950000182849"/>
<keyword evidence="3" id="KW-0677">Repeat</keyword>
<protein>
    <recommendedName>
        <fullName evidence="5">PDZ domain-containing protein</fullName>
    </recommendedName>
</protein>
<dbReference type="Proteomes" id="UP000694388">
    <property type="component" value="Unplaced"/>
</dbReference>
<feature type="compositionally biased region" description="Polar residues" evidence="4">
    <location>
        <begin position="24"/>
        <end position="36"/>
    </location>
</feature>
<dbReference type="AlphaFoldDB" id="A0A8C4R3D6"/>
<dbReference type="Pfam" id="PF00595">
    <property type="entry name" value="PDZ"/>
    <property type="match status" value="1"/>
</dbReference>
<comment type="subcellular location">
    <subcellularLocation>
        <location evidence="1">Cell membrane</location>
    </subcellularLocation>
</comment>
<evidence type="ECO:0000313" key="6">
    <source>
        <dbReference type="Ensembl" id="ENSEBUP00000024686.1"/>
    </source>
</evidence>
<dbReference type="GO" id="GO:0072659">
    <property type="term" value="P:protein localization to plasma membrane"/>
    <property type="evidence" value="ECO:0007669"/>
    <property type="project" value="TreeGrafter"/>
</dbReference>
<dbReference type="Pfam" id="PF17820">
    <property type="entry name" value="PDZ_6"/>
    <property type="match status" value="1"/>
</dbReference>
<accession>A0A8C4R3D6</accession>
<reference evidence="6" key="1">
    <citation type="submission" date="2025-08" db="UniProtKB">
        <authorList>
            <consortium name="Ensembl"/>
        </authorList>
    </citation>
    <scope>IDENTIFICATION</scope>
</reference>
<proteinExistence type="predicted"/>
<feature type="region of interest" description="Disordered" evidence="4">
    <location>
        <begin position="1"/>
        <end position="36"/>
    </location>
</feature>
<dbReference type="InterPro" id="IPR051067">
    <property type="entry name" value="NHER"/>
</dbReference>
<keyword evidence="2" id="KW-1003">Cell membrane</keyword>
<dbReference type="SMART" id="SM00228">
    <property type="entry name" value="PDZ"/>
    <property type="match status" value="2"/>
</dbReference>
<dbReference type="PROSITE" id="PS50106">
    <property type="entry name" value="PDZ"/>
    <property type="match status" value="2"/>
</dbReference>
<dbReference type="Gene3D" id="2.30.42.10">
    <property type="match status" value="2"/>
</dbReference>
<dbReference type="PANTHER" id="PTHR14191:SF3">
    <property type="entry name" value="NA(+)_H(+) EXCHANGE REGULATORY COFACTOR-LIKE PROTEIN NRFL-1"/>
    <property type="match status" value="1"/>
</dbReference>
<feature type="compositionally biased region" description="Basic and acidic residues" evidence="4">
    <location>
        <begin position="189"/>
        <end position="211"/>
    </location>
</feature>
<dbReference type="Ensembl" id="ENSEBUT00000025262.1">
    <property type="protein sequence ID" value="ENSEBUP00000024686.1"/>
    <property type="gene ID" value="ENSEBUG00000015236.1"/>
</dbReference>